<dbReference type="PANTHER" id="PTHR41302:SF2">
    <property type="entry name" value="PRESPORE SPECIFIC TRANSCRIPTIONAL ACTIVATOR RSFA"/>
    <property type="match status" value="1"/>
</dbReference>
<feature type="coiled-coil region" evidence="1">
    <location>
        <begin position="132"/>
        <end position="173"/>
    </location>
</feature>
<gene>
    <name evidence="2" type="ORF">D1B33_04170</name>
</gene>
<dbReference type="NCBIfam" id="TIGR02894">
    <property type="entry name" value="DNA_bind_RsfA"/>
    <property type="match status" value="1"/>
</dbReference>
<sequence length="220" mass="25475">MVKVRQDAWLKENDELLAEAVIRHVKEGSTQLNAFEEAGDALNRTAAACGFRWNAVVRRLYEKDLAEAKKERKERMRVLGMNGRRRTQGVYLLQNTQINEEVKSIPLSALNLDIVIAYLLRLQHQSGNENEATKWRHIANTATEKIKELENQLQRLEQENKAIREDYEQFVQIMNRARRLVTLEEEEPRVAPVFKMEKNGNLVANYTTNGGEKENMDVPN</sequence>
<name>A0A396SG79_9BACL</name>
<reference evidence="2 3" key="1">
    <citation type="submission" date="2018-08" db="EMBL/GenBank/DDBJ databases">
        <title>Lysinibacillus sp. YLB-03 draft genome sequence.</title>
        <authorList>
            <person name="Yu L."/>
        </authorList>
    </citation>
    <scope>NUCLEOTIDE SEQUENCE [LARGE SCALE GENOMIC DNA]</scope>
    <source>
        <strain evidence="2 3">YLB-03</strain>
    </source>
</reference>
<organism evidence="2 3">
    <name type="scientific">Ureibacillus yapensis</name>
    <dbReference type="NCBI Taxonomy" id="2304605"/>
    <lineage>
        <taxon>Bacteria</taxon>
        <taxon>Bacillati</taxon>
        <taxon>Bacillota</taxon>
        <taxon>Bacilli</taxon>
        <taxon>Bacillales</taxon>
        <taxon>Caryophanaceae</taxon>
        <taxon>Ureibacillus</taxon>
    </lineage>
</organism>
<dbReference type="PANTHER" id="PTHR41302">
    <property type="entry name" value="PRESPORE-SPECIFIC TRANSCRIPTIONAL REGULATOR RSFA-RELATED"/>
    <property type="match status" value="1"/>
</dbReference>
<evidence type="ECO:0000313" key="2">
    <source>
        <dbReference type="EMBL" id="RHW40052.1"/>
    </source>
</evidence>
<comment type="caution">
    <text evidence="2">The sequence shown here is derived from an EMBL/GenBank/DDBJ whole genome shotgun (WGS) entry which is preliminary data.</text>
</comment>
<evidence type="ECO:0000256" key="1">
    <source>
        <dbReference type="SAM" id="Coils"/>
    </source>
</evidence>
<dbReference type="EMBL" id="QWEI01000001">
    <property type="protein sequence ID" value="RHW40052.1"/>
    <property type="molecule type" value="Genomic_DNA"/>
</dbReference>
<proteinExistence type="predicted"/>
<keyword evidence="3" id="KW-1185">Reference proteome</keyword>
<keyword evidence="1" id="KW-0175">Coiled coil</keyword>
<dbReference type="AlphaFoldDB" id="A0A396SG79"/>
<evidence type="ECO:0000313" key="3">
    <source>
        <dbReference type="Proteomes" id="UP000265692"/>
    </source>
</evidence>
<dbReference type="InterPro" id="IPR014243">
    <property type="entry name" value="RsfA-like"/>
</dbReference>
<accession>A0A396SG79</accession>
<protein>
    <submittedName>
        <fullName evidence="2">RsfA family transcriptional regulator</fullName>
    </submittedName>
</protein>
<dbReference type="Proteomes" id="UP000265692">
    <property type="component" value="Unassembled WGS sequence"/>
</dbReference>
<dbReference type="OrthoDB" id="2845592at2"/>
<dbReference type="RefSeq" id="WP_118875060.1">
    <property type="nucleotide sequence ID" value="NZ_QWEI01000001.1"/>
</dbReference>